<evidence type="ECO:0008006" key="4">
    <source>
        <dbReference type="Google" id="ProtNLM"/>
    </source>
</evidence>
<keyword evidence="1" id="KW-1133">Transmembrane helix</keyword>
<keyword evidence="1" id="KW-0812">Transmembrane</keyword>
<organism evidence="2 3">
    <name type="scientific">Kuraishia capsulata CBS 1993</name>
    <dbReference type="NCBI Taxonomy" id="1382522"/>
    <lineage>
        <taxon>Eukaryota</taxon>
        <taxon>Fungi</taxon>
        <taxon>Dikarya</taxon>
        <taxon>Ascomycota</taxon>
        <taxon>Saccharomycotina</taxon>
        <taxon>Pichiomycetes</taxon>
        <taxon>Pichiales</taxon>
        <taxon>Pichiaceae</taxon>
        <taxon>Kuraishia</taxon>
    </lineage>
</organism>
<dbReference type="AlphaFoldDB" id="W6MSF2"/>
<dbReference type="Proteomes" id="UP000019384">
    <property type="component" value="Unassembled WGS sequence"/>
</dbReference>
<evidence type="ECO:0000256" key="1">
    <source>
        <dbReference type="SAM" id="Phobius"/>
    </source>
</evidence>
<name>W6MSF2_9ASCO</name>
<protein>
    <recommendedName>
        <fullName evidence="4">Phospholipid/glycerol acyltransferase domain-containing protein</fullName>
    </recommendedName>
</protein>
<evidence type="ECO:0000313" key="3">
    <source>
        <dbReference type="Proteomes" id="UP000019384"/>
    </source>
</evidence>
<gene>
    <name evidence="2" type="ORF">KUCA_T00004118001</name>
</gene>
<keyword evidence="3" id="KW-1185">Reference proteome</keyword>
<dbReference type="HOGENOM" id="CLU_048121_1_0_1"/>
<keyword evidence="1" id="KW-0472">Membrane</keyword>
<dbReference type="RefSeq" id="XP_022460127.1">
    <property type="nucleotide sequence ID" value="XM_022600820.1"/>
</dbReference>
<accession>W6MSF2</accession>
<evidence type="ECO:0000313" key="2">
    <source>
        <dbReference type="EMBL" id="CDK28137.1"/>
    </source>
</evidence>
<reference evidence="2" key="1">
    <citation type="submission" date="2013-12" db="EMBL/GenBank/DDBJ databases">
        <authorList>
            <person name="Genoscope - CEA"/>
        </authorList>
    </citation>
    <scope>NUCLEOTIDE SEQUENCE</scope>
    <source>
        <strain evidence="2">CBS 1993</strain>
    </source>
</reference>
<dbReference type="GeneID" id="34521515"/>
<dbReference type="EMBL" id="HG793129">
    <property type="protein sequence ID" value="CDK28137.1"/>
    <property type="molecule type" value="Genomic_DNA"/>
</dbReference>
<proteinExistence type="predicted"/>
<reference evidence="2" key="2">
    <citation type="submission" date="2014-02" db="EMBL/GenBank/DDBJ databases">
        <title>Complete DNA sequence of /Kuraishia capsulata/ illustrates novel genomic features among budding yeasts (/Saccharomycotina/).</title>
        <authorList>
            <person name="Morales L."/>
            <person name="Noel B."/>
            <person name="Porcel B."/>
            <person name="Marcet-Houben M."/>
            <person name="Hullo M-F."/>
            <person name="Sacerdot C."/>
            <person name="Tekaia F."/>
            <person name="Leh-Louis V."/>
            <person name="Despons L."/>
            <person name="Khanna V."/>
            <person name="Aury J-M."/>
            <person name="Barbe V."/>
            <person name="Couloux A."/>
            <person name="Labadie K."/>
            <person name="Pelletier E."/>
            <person name="Souciet J-L."/>
            <person name="Boekhout T."/>
            <person name="Gabaldon T."/>
            <person name="Wincker P."/>
            <person name="Dujon B."/>
        </authorList>
    </citation>
    <scope>NUCLEOTIDE SEQUENCE</scope>
    <source>
        <strain evidence="2">CBS 1993</strain>
    </source>
</reference>
<dbReference type="STRING" id="1382522.W6MSF2"/>
<sequence>MEKFTNWRDAATGISPFMPIPNSNSGKGAVKYLLGPVRLLAFAVRGLFLVLLLALYILSVPVAPLQKLVLGLLLELVFGVIETEVQIDGIKRSNTKLTKVNRPNKRDLVIANLSSPLDPLALACISNSSISSCLFLIPDGAGDLRSYSVWGAFKFALSDPVTAHQGEIIHDVAKFKNKTLFVFPESTTSNNKAILPFNPKLGKLSDLMGENTFKLKAISTKSYPPQLTTTPLPTSVITFLWTSLSHLKFETRFKSKVFLLESESTWKEARTALTNYGKLNLVGNSLNLQAKIAFIAAFKKGKGIS</sequence>
<feature type="transmembrane region" description="Helical" evidence="1">
    <location>
        <begin position="39"/>
        <end position="58"/>
    </location>
</feature>
<dbReference type="OrthoDB" id="272512at2759"/>